<dbReference type="AlphaFoldDB" id="X1AIQ5"/>
<evidence type="ECO:0000256" key="1">
    <source>
        <dbReference type="ARBA" id="ARBA00023002"/>
    </source>
</evidence>
<evidence type="ECO:0000259" key="2">
    <source>
        <dbReference type="Pfam" id="PF00384"/>
    </source>
</evidence>
<feature type="domain" description="Molybdopterin oxidoreductase" evidence="2">
    <location>
        <begin position="58"/>
        <end position="228"/>
    </location>
</feature>
<keyword evidence="1" id="KW-0560">Oxidoreductase</keyword>
<gene>
    <name evidence="3" type="ORF">S01H4_21710</name>
</gene>
<comment type="caution">
    <text evidence="3">The sequence shown here is derived from an EMBL/GenBank/DDBJ whole genome shotgun (WGS) entry which is preliminary data.</text>
</comment>
<evidence type="ECO:0000313" key="3">
    <source>
        <dbReference type="EMBL" id="GAG81964.1"/>
    </source>
</evidence>
<dbReference type="InterPro" id="IPR006656">
    <property type="entry name" value="Mopterin_OxRdtase"/>
</dbReference>
<dbReference type="GO" id="GO:0016020">
    <property type="term" value="C:membrane"/>
    <property type="evidence" value="ECO:0007669"/>
    <property type="project" value="TreeGrafter"/>
</dbReference>
<reference evidence="3" key="1">
    <citation type="journal article" date="2014" name="Front. Microbiol.">
        <title>High frequency of phylogenetically diverse reductive dehalogenase-homologous genes in deep subseafloor sedimentary metagenomes.</title>
        <authorList>
            <person name="Kawai M."/>
            <person name="Futagami T."/>
            <person name="Toyoda A."/>
            <person name="Takaki Y."/>
            <person name="Nishi S."/>
            <person name="Hori S."/>
            <person name="Arai W."/>
            <person name="Tsubouchi T."/>
            <person name="Morono Y."/>
            <person name="Uchiyama I."/>
            <person name="Ito T."/>
            <person name="Fujiyama A."/>
            <person name="Inagaki F."/>
            <person name="Takami H."/>
        </authorList>
    </citation>
    <scope>NUCLEOTIDE SEQUENCE</scope>
    <source>
        <strain evidence="3">Expedition CK06-06</strain>
    </source>
</reference>
<dbReference type="InterPro" id="IPR050123">
    <property type="entry name" value="Prok_molybdopt-oxidoreductase"/>
</dbReference>
<proteinExistence type="predicted"/>
<dbReference type="PANTHER" id="PTHR43105:SF14">
    <property type="entry name" value="FORMATE DEHYDROGENASE H"/>
    <property type="match status" value="1"/>
</dbReference>
<dbReference type="Gene3D" id="3.30.200.210">
    <property type="match status" value="1"/>
</dbReference>
<dbReference type="SUPFAM" id="SSF53706">
    <property type="entry name" value="Formate dehydrogenase/DMSO reductase, domains 1-3"/>
    <property type="match status" value="1"/>
</dbReference>
<dbReference type="Gene3D" id="3.40.228.10">
    <property type="entry name" value="Dimethylsulfoxide Reductase, domain 2"/>
    <property type="match status" value="1"/>
</dbReference>
<dbReference type="PANTHER" id="PTHR43105">
    <property type="entry name" value="RESPIRATORY NITRATE REDUCTASE"/>
    <property type="match status" value="1"/>
</dbReference>
<dbReference type="Pfam" id="PF00384">
    <property type="entry name" value="Molybdopterin"/>
    <property type="match status" value="1"/>
</dbReference>
<sequence>MAQRSKNQERIQRFVCPGCSLYCDDNQIVFSKNNEILETYGLCLKGYKKIIEINSKNRIKNPLIRKNGVLKEVSLDEALNKVKEIINSSQKPLLYGFVNTTCEAQINGIRLAKKINGFIESNASICHGQTYSNAVESGLYSTTLNECINKADVFIFWGSNAAESHPKFLTKTIFSRGKFRITGREIKTLILVDPRKTATYGVAGVRDLYIPLKPGKDLELIQFLKDMILKEKSEVPADGFVGVDKQ</sequence>
<accession>X1AIQ5</accession>
<name>X1AIQ5_9ZZZZ</name>
<dbReference type="GO" id="GO:0003954">
    <property type="term" value="F:NADH dehydrogenase activity"/>
    <property type="evidence" value="ECO:0007669"/>
    <property type="project" value="TreeGrafter"/>
</dbReference>
<dbReference type="EMBL" id="BART01009864">
    <property type="protein sequence ID" value="GAG81964.1"/>
    <property type="molecule type" value="Genomic_DNA"/>
</dbReference>
<feature type="non-terminal residue" evidence="3">
    <location>
        <position position="246"/>
    </location>
</feature>
<protein>
    <recommendedName>
        <fullName evidence="2">Molybdopterin oxidoreductase domain-containing protein</fullName>
    </recommendedName>
</protein>
<organism evidence="3">
    <name type="scientific">marine sediment metagenome</name>
    <dbReference type="NCBI Taxonomy" id="412755"/>
    <lineage>
        <taxon>unclassified sequences</taxon>
        <taxon>metagenomes</taxon>
        <taxon>ecological metagenomes</taxon>
    </lineage>
</organism>
<dbReference type="GO" id="GO:0022904">
    <property type="term" value="P:respiratory electron transport chain"/>
    <property type="evidence" value="ECO:0007669"/>
    <property type="project" value="TreeGrafter"/>
</dbReference>